<sequence length="212" mass="21683">MKKTVKLLAMAAALPLLFAACSQQADGGAPTALETPLDNAPASQAATAPAPQSSAPAEQSAAPSQAPAPAATSAAPQSAAPSGNSGPLDSALAALTAAETAHGGFQAYELDYDDGRWEVSLVNQDKATKDVHVDLNGTVAHTEDDSELLDQHEDGQFRAAAVTLADALRASGVSQVDDVDLAMVNGTLVWKIDVIDDAEVYYVDAKTGQLTK</sequence>
<feature type="domain" description="PepSY" evidence="3">
    <location>
        <begin position="176"/>
        <end position="211"/>
    </location>
</feature>
<dbReference type="InterPro" id="IPR025711">
    <property type="entry name" value="PepSY"/>
</dbReference>
<dbReference type="AlphaFoldDB" id="A0A1Q5PWV6"/>
<feature type="chain" id="PRO_5043148791" description="PepSY domain-containing protein" evidence="2">
    <location>
        <begin position="26"/>
        <end position="212"/>
    </location>
</feature>
<feature type="signal peptide" evidence="2">
    <location>
        <begin position="1"/>
        <end position="25"/>
    </location>
</feature>
<dbReference type="Pfam" id="PF03413">
    <property type="entry name" value="PepSY"/>
    <property type="match status" value="1"/>
</dbReference>
<accession>A0A1Q5PWV6</accession>
<keyword evidence="5" id="KW-1185">Reference proteome</keyword>
<evidence type="ECO:0000313" key="5">
    <source>
        <dbReference type="Proteomes" id="UP000185612"/>
    </source>
</evidence>
<keyword evidence="2" id="KW-0732">Signal</keyword>
<dbReference type="RefSeq" id="WP_073823586.1">
    <property type="nucleotide sequence ID" value="NZ_MQVS01000003.1"/>
</dbReference>
<proteinExistence type="predicted"/>
<name>A0A1Q5PWV6_9ACTO</name>
<dbReference type="Proteomes" id="UP000185612">
    <property type="component" value="Unassembled WGS sequence"/>
</dbReference>
<dbReference type="STRING" id="52770.BSZ40_04155"/>
<gene>
    <name evidence="4" type="ORF">BSZ40_04155</name>
</gene>
<comment type="caution">
    <text evidence="4">The sequence shown here is derived from an EMBL/GenBank/DDBJ whole genome shotgun (WGS) entry which is preliminary data.</text>
</comment>
<reference evidence="5" key="1">
    <citation type="submission" date="2016-12" db="EMBL/GenBank/DDBJ databases">
        <authorList>
            <person name="Meng X."/>
        </authorList>
    </citation>
    <scope>NUCLEOTIDE SEQUENCE [LARGE SCALE GENOMIC DNA]</scope>
    <source>
        <strain evidence="5">DSM 20732</strain>
    </source>
</reference>
<evidence type="ECO:0000259" key="3">
    <source>
        <dbReference type="Pfam" id="PF03413"/>
    </source>
</evidence>
<evidence type="ECO:0000256" key="2">
    <source>
        <dbReference type="SAM" id="SignalP"/>
    </source>
</evidence>
<protein>
    <recommendedName>
        <fullName evidence="3">PepSY domain-containing protein</fullName>
    </recommendedName>
</protein>
<dbReference type="PROSITE" id="PS51257">
    <property type="entry name" value="PROKAR_LIPOPROTEIN"/>
    <property type="match status" value="1"/>
</dbReference>
<feature type="compositionally biased region" description="Low complexity" evidence="1">
    <location>
        <begin position="40"/>
        <end position="82"/>
    </location>
</feature>
<evidence type="ECO:0000256" key="1">
    <source>
        <dbReference type="SAM" id="MobiDB-lite"/>
    </source>
</evidence>
<feature type="region of interest" description="Disordered" evidence="1">
    <location>
        <begin position="27"/>
        <end position="87"/>
    </location>
</feature>
<evidence type="ECO:0000313" key="4">
    <source>
        <dbReference type="EMBL" id="OKL52104.1"/>
    </source>
</evidence>
<dbReference type="EMBL" id="MQVS01000003">
    <property type="protein sequence ID" value="OKL52104.1"/>
    <property type="molecule type" value="Genomic_DNA"/>
</dbReference>
<organism evidence="4 5">
    <name type="scientific">Buchananella hordeovulneris</name>
    <dbReference type="NCBI Taxonomy" id="52770"/>
    <lineage>
        <taxon>Bacteria</taxon>
        <taxon>Bacillati</taxon>
        <taxon>Actinomycetota</taxon>
        <taxon>Actinomycetes</taxon>
        <taxon>Actinomycetales</taxon>
        <taxon>Actinomycetaceae</taxon>
        <taxon>Buchananella</taxon>
    </lineage>
</organism>